<sequence>INVKSCEMKMDKLKGVQYRRVVSGHYEPCLSPVGNITNELLKFKNPTEEEQRRPQKKPSECSVLLFSGQGSQFVGRGLLRYRNVKDMFGVAQKYTLMFYTNNIIVFLYKHLVVICDLIHLKAIENCVAAAGFIVGEFAALVVIAGHKEVVDGWGVHYSLKLGHSLGPQHPGFTYLTFI</sequence>
<reference evidence="1" key="2">
    <citation type="submission" date="2025-09" db="UniProtKB">
        <authorList>
            <consortium name="Ensembl"/>
        </authorList>
    </citation>
    <scope>IDENTIFICATION</scope>
</reference>
<dbReference type="Proteomes" id="UP000694557">
    <property type="component" value="Unassembled WGS sequence"/>
</dbReference>
<accession>A0A8C7DSR9</accession>
<keyword evidence="2" id="KW-1185">Reference proteome</keyword>
<proteinExistence type="predicted"/>
<organism evidence="1 2">
    <name type="scientific">Oncorhynchus kisutch</name>
    <name type="common">Coho salmon</name>
    <name type="synonym">Salmo kisutch</name>
    <dbReference type="NCBI Taxonomy" id="8019"/>
    <lineage>
        <taxon>Eukaryota</taxon>
        <taxon>Metazoa</taxon>
        <taxon>Chordata</taxon>
        <taxon>Craniata</taxon>
        <taxon>Vertebrata</taxon>
        <taxon>Euteleostomi</taxon>
        <taxon>Actinopterygii</taxon>
        <taxon>Neopterygii</taxon>
        <taxon>Teleostei</taxon>
        <taxon>Protacanthopterygii</taxon>
        <taxon>Salmoniformes</taxon>
        <taxon>Salmonidae</taxon>
        <taxon>Salmoninae</taxon>
        <taxon>Oncorhynchus</taxon>
    </lineage>
</organism>
<evidence type="ECO:0000313" key="2">
    <source>
        <dbReference type="Proteomes" id="UP000694557"/>
    </source>
</evidence>
<dbReference type="GeneTree" id="ENSGT00940000175661"/>
<name>A0A8C7DSR9_ONCKI</name>
<evidence type="ECO:0000313" key="1">
    <source>
        <dbReference type="Ensembl" id="ENSOKIP00005017978.1"/>
    </source>
</evidence>
<protein>
    <submittedName>
        <fullName evidence="1">Uncharacterized protein</fullName>
    </submittedName>
</protein>
<dbReference type="Ensembl" id="ENSOKIT00005019190.1">
    <property type="protein sequence ID" value="ENSOKIP00005017978.1"/>
    <property type="gene ID" value="ENSOKIG00005008012.1"/>
</dbReference>
<reference evidence="1" key="1">
    <citation type="submission" date="2025-08" db="UniProtKB">
        <authorList>
            <consortium name="Ensembl"/>
        </authorList>
    </citation>
    <scope>IDENTIFICATION</scope>
</reference>
<dbReference type="AlphaFoldDB" id="A0A8C7DSR9"/>